<dbReference type="Gene3D" id="3.40.1350.10">
    <property type="match status" value="1"/>
</dbReference>
<evidence type="ECO:0000313" key="5">
    <source>
        <dbReference type="Proteomes" id="UP000066014"/>
    </source>
</evidence>
<dbReference type="STRING" id="1458426.SMCB_2215"/>
<dbReference type="CDD" id="cd18793">
    <property type="entry name" value="SF2_C_SNF"/>
    <property type="match status" value="1"/>
</dbReference>
<keyword evidence="4" id="KW-0347">Helicase</keyword>
<dbReference type="InterPro" id="IPR001650">
    <property type="entry name" value="Helicase_C-like"/>
</dbReference>
<dbReference type="SUPFAM" id="SSF52980">
    <property type="entry name" value="Restriction endonuclease-like"/>
    <property type="match status" value="1"/>
</dbReference>
<dbReference type="InterPro" id="IPR014001">
    <property type="entry name" value="Helicase_ATP-bd"/>
</dbReference>
<dbReference type="AlphaFoldDB" id="A0A060NY43"/>
<dbReference type="InterPro" id="IPR027417">
    <property type="entry name" value="P-loop_NTPase"/>
</dbReference>
<keyword evidence="4" id="KW-0067">ATP-binding</keyword>
<dbReference type="InterPro" id="IPR007560">
    <property type="entry name" value="Restrct_endonuc_IV_Mrr"/>
</dbReference>
<dbReference type="GO" id="GO:0004386">
    <property type="term" value="F:helicase activity"/>
    <property type="evidence" value="ECO:0007669"/>
    <property type="project" value="UniProtKB-KW"/>
</dbReference>
<dbReference type="PROSITE" id="PS51194">
    <property type="entry name" value="HELICASE_CTER"/>
    <property type="match status" value="1"/>
</dbReference>
<keyword evidence="5" id="KW-1185">Reference proteome</keyword>
<evidence type="ECO:0000313" key="4">
    <source>
        <dbReference type="EMBL" id="BAO84443.1"/>
    </source>
</evidence>
<dbReference type="PANTHER" id="PTHR45629:SF7">
    <property type="entry name" value="DNA EXCISION REPAIR PROTEIN ERCC-6-RELATED"/>
    <property type="match status" value="1"/>
</dbReference>
<dbReference type="GO" id="GO:0005524">
    <property type="term" value="F:ATP binding"/>
    <property type="evidence" value="ECO:0007669"/>
    <property type="project" value="InterPro"/>
</dbReference>
<dbReference type="GO" id="GO:0003677">
    <property type="term" value="F:DNA binding"/>
    <property type="evidence" value="ECO:0007669"/>
    <property type="project" value="InterPro"/>
</dbReference>
<dbReference type="GO" id="GO:0016787">
    <property type="term" value="F:hydrolase activity"/>
    <property type="evidence" value="ECO:0007669"/>
    <property type="project" value="UniProtKB-KW"/>
</dbReference>
<dbReference type="SUPFAM" id="SSF52540">
    <property type="entry name" value="P-loop containing nucleoside triphosphate hydrolases"/>
    <property type="match status" value="2"/>
</dbReference>
<dbReference type="PROSITE" id="PS51192">
    <property type="entry name" value="HELICASE_ATP_BIND_1"/>
    <property type="match status" value="1"/>
</dbReference>
<reference evidence="4 5" key="1">
    <citation type="journal article" date="2014" name="Nat. Commun.">
        <title>Physiological and genomic features of highly alkaliphilic hydrogen-utilizing Betaproteobacteria from a continental serpentinizing site.</title>
        <authorList>
            <person name="Suzuki S."/>
            <person name="Kuenen J.G."/>
            <person name="Schipper K."/>
            <person name="van der Velde S."/>
            <person name="Ishii S."/>
            <person name="Wu A."/>
            <person name="Sorokin D.Y."/>
            <person name="Tenney A."/>
            <person name="Meng X.Y."/>
            <person name="Morrill P.L."/>
            <person name="Kamagata Y."/>
            <person name="Muyzer G."/>
            <person name="Nealson K.H."/>
        </authorList>
    </citation>
    <scope>NUCLEOTIDE SEQUENCE [LARGE SCALE GENOMIC DNA]</scope>
    <source>
        <strain evidence="4 5">B1</strain>
    </source>
</reference>
<dbReference type="SMART" id="SM00490">
    <property type="entry name" value="HELICc"/>
    <property type="match status" value="1"/>
</dbReference>
<dbReference type="Pfam" id="PF00176">
    <property type="entry name" value="SNF2-rel_dom"/>
    <property type="match status" value="1"/>
</dbReference>
<dbReference type="Pfam" id="PF04471">
    <property type="entry name" value="Mrr_cat"/>
    <property type="match status" value="1"/>
</dbReference>
<accession>A0A060NY43</accession>
<dbReference type="OrthoDB" id="9760715at2"/>
<dbReference type="Proteomes" id="UP000066014">
    <property type="component" value="Chromosome"/>
</dbReference>
<keyword evidence="4" id="KW-0547">Nucleotide-binding</keyword>
<keyword evidence="1" id="KW-0378">Hydrolase</keyword>
<dbReference type="KEGG" id="cbab:SMCB_2215"/>
<dbReference type="HOGENOM" id="CLU_000315_21_6_4"/>
<dbReference type="InterPro" id="IPR000330">
    <property type="entry name" value="SNF2_N"/>
</dbReference>
<dbReference type="InterPro" id="IPR011856">
    <property type="entry name" value="tRNA_endonuc-like_dom_sf"/>
</dbReference>
<dbReference type="GO" id="GO:0004519">
    <property type="term" value="F:endonuclease activity"/>
    <property type="evidence" value="ECO:0007669"/>
    <property type="project" value="InterPro"/>
</dbReference>
<sequence length="1255" mass="141563">MSIFSLFKRSTVSEQHKRWHRTLTEAGVTLSPRAAEGEPLQATGFGGALRQMLDDGLANEAGERYLLTWDCLFEALSLPAYDGLSEALELPTTTKLRPMLSSRGALVDEDFAISLGPWVDAEGQDFSPEYRGASLQIGSRSELMTPEQWGLLKAVKSFAQRPPEQRAEHTQRLAWGRIRRHALAARAVLGDFLVKTVVLTPERLDLAFRKSDAVTDDTVIEVLPGFEDAPADWLTQFDRFDHVSSRYDLPTQDGGLVQVVISPAVRTVLEQVKRLPARRIAGARAQAFLVNPFATLGEAASKVIDEAQFEQAKLDAGLFFERFTPLVERTEDGVPSKVGLSIERADDTGLASANVIYLSDEELRRFIGRLEHAIKRGHQLVFWEGRELELLPEAEEHLKTLRLALDQRLMPRVLVTYDQVHDLSAYSSRVEGVGVEKPYYSPFIAKKKEDEGWFPENVYPIIAYTPEGSAEQVAIPVNDEAIDTLRKAAHEAERRGEAEVTLPWLPKPIKVEEAKRIVGTFVEVLDEVKERKFDPEKRKPAGPKSKKTLLLRPNIDTVDYEEKRSAALRLKQHDPRVPRTLAPDAKLLDHQLEGVGRLQHLFGLRTGLNIRGMVLADDMGLGKTLQLLTLMASILEEEPATKPMLVVAPVTLLENWKEEAQKFYPGAFSILTAYGEALAPLRVPRESVDERLRNEDGLVKFLKSNWVGDAKLVLTTYETLRDLEFSFASQHWTLMVCDEAQRIKNPSAMVTRAAKKQNAEFKIACTGTPVENTLADLWCLFDYVQPGLLGALNEFCRMYRRPIEIDDRDEKGKKRIEDLRQRIDPQILRRTKLEVANDLPKKVVVDDCRRLPLSTTQRQLYARAIEDFKTRGDPESHTPFKNHLGLLQYLRLVCTDPRRHGLTVFKPEPLEQYRKAAPKLDWLLTQLRRIEAKGDKVIIFCEFRNIQRLLQHYIAEVFGFEADIINGDTTASATSAMSRQKRIKAFQAKLGFGVIILSPLAVGFGVNIQAANHVVHYTRTWNPAKEDQASDRAWRIGQKKDVFVYYPVVAADDFTTFDVKLDQLLERKRSLAGDMLNGCSDISAADFRVEEVVPGDFIQDIDEVVTLDTAMRMEWRHFEGLAAALWSKQGFDTVYCTPASNDNGVDVVAIRGAYGELVQTKSSAADGRLLSWDAVNEVVAGEAFYRRRHPGVTFKKVGLTNQFFNSGAHEKATLNDVELLDQSHLAQLLAKHSVTMLDVERLLYHDWQQQSDCRV</sequence>
<dbReference type="InterPro" id="IPR011335">
    <property type="entry name" value="Restrct_endonuc-II-like"/>
</dbReference>
<dbReference type="Gene3D" id="3.40.50.300">
    <property type="entry name" value="P-loop containing nucleotide triphosphate hydrolases"/>
    <property type="match status" value="1"/>
</dbReference>
<proteinExistence type="predicted"/>
<organism evidence="4 5">
    <name type="scientific">Serpentinimonas maccroryi</name>
    <dbReference type="NCBI Taxonomy" id="1458426"/>
    <lineage>
        <taxon>Bacteria</taxon>
        <taxon>Pseudomonadati</taxon>
        <taxon>Pseudomonadota</taxon>
        <taxon>Betaproteobacteria</taxon>
        <taxon>Burkholderiales</taxon>
        <taxon>Comamonadaceae</taxon>
        <taxon>Serpentinimonas</taxon>
    </lineage>
</organism>
<evidence type="ECO:0000259" key="3">
    <source>
        <dbReference type="PROSITE" id="PS51194"/>
    </source>
</evidence>
<gene>
    <name evidence="4" type="ORF">SMCB_2215</name>
</gene>
<dbReference type="InterPro" id="IPR050496">
    <property type="entry name" value="SNF2_RAD54_helicase_repair"/>
</dbReference>
<protein>
    <submittedName>
        <fullName evidence="4">Superfamily II DNA/RNA helicase, SNF2 family</fullName>
    </submittedName>
</protein>
<dbReference type="InterPro" id="IPR049730">
    <property type="entry name" value="SNF2/RAD54-like_C"/>
</dbReference>
<dbReference type="SMART" id="SM00487">
    <property type="entry name" value="DEXDc"/>
    <property type="match status" value="1"/>
</dbReference>
<feature type="domain" description="Helicase C-terminal" evidence="3">
    <location>
        <begin position="919"/>
        <end position="1083"/>
    </location>
</feature>
<feature type="domain" description="Helicase ATP-binding" evidence="2">
    <location>
        <begin position="604"/>
        <end position="787"/>
    </location>
</feature>
<dbReference type="Pfam" id="PF00271">
    <property type="entry name" value="Helicase_C"/>
    <property type="match status" value="1"/>
</dbReference>
<dbReference type="GO" id="GO:0009307">
    <property type="term" value="P:DNA restriction-modification system"/>
    <property type="evidence" value="ECO:0007669"/>
    <property type="project" value="InterPro"/>
</dbReference>
<name>A0A060NY43_9BURK</name>
<dbReference type="PANTHER" id="PTHR45629">
    <property type="entry name" value="SNF2/RAD54 FAMILY MEMBER"/>
    <property type="match status" value="1"/>
</dbReference>
<evidence type="ECO:0000256" key="1">
    <source>
        <dbReference type="ARBA" id="ARBA00022801"/>
    </source>
</evidence>
<dbReference type="EMBL" id="AP014569">
    <property type="protein sequence ID" value="BAO84443.1"/>
    <property type="molecule type" value="Genomic_DNA"/>
</dbReference>
<dbReference type="Gene3D" id="3.40.50.10810">
    <property type="entry name" value="Tandem AAA-ATPase domain"/>
    <property type="match status" value="1"/>
</dbReference>
<dbReference type="InterPro" id="IPR038718">
    <property type="entry name" value="SNF2-like_sf"/>
</dbReference>
<evidence type="ECO:0000259" key="2">
    <source>
        <dbReference type="PROSITE" id="PS51192"/>
    </source>
</evidence>